<gene>
    <name evidence="2" type="ORF">FKX85_17110</name>
</gene>
<dbReference type="EMBL" id="CP041253">
    <property type="protein sequence ID" value="QDH80665.1"/>
    <property type="molecule type" value="Genomic_DNA"/>
</dbReference>
<dbReference type="KEGG" id="echi:FKX85_17110"/>
<sequence length="123" mass="13548">MRSKRNSWGNILIQLVVAGLAVIVTGYLLPGVYVEDFWIGVLIAVVISLLNYTIKPILIILTIPITIVTLGLFLLVINGLIILFAAEIIPGFVVDGFWWALLFSFILSIINAIFGVSLFDSEK</sequence>
<dbReference type="Pfam" id="PF04020">
    <property type="entry name" value="Phage_holin_4_2"/>
    <property type="match status" value="1"/>
</dbReference>
<proteinExistence type="predicted"/>
<protein>
    <submittedName>
        <fullName evidence="2">Phage holin family protein</fullName>
    </submittedName>
</protein>
<evidence type="ECO:0000256" key="1">
    <source>
        <dbReference type="SAM" id="Phobius"/>
    </source>
</evidence>
<evidence type="ECO:0000313" key="3">
    <source>
        <dbReference type="Proteomes" id="UP000316614"/>
    </source>
</evidence>
<reference evidence="2 3" key="1">
    <citation type="submission" date="2019-06" db="EMBL/GenBank/DDBJ databases">
        <title>Echinicola alkalisoli sp. nov. isolated from saline soil.</title>
        <authorList>
            <person name="Sun J.-Q."/>
            <person name="Xu L."/>
        </authorList>
    </citation>
    <scope>NUCLEOTIDE SEQUENCE [LARGE SCALE GENOMIC DNA]</scope>
    <source>
        <strain evidence="2 3">LN3S3</strain>
    </source>
</reference>
<organism evidence="2 3">
    <name type="scientific">Echinicola soli</name>
    <dbReference type="NCBI Taxonomy" id="2591634"/>
    <lineage>
        <taxon>Bacteria</taxon>
        <taxon>Pseudomonadati</taxon>
        <taxon>Bacteroidota</taxon>
        <taxon>Cytophagia</taxon>
        <taxon>Cytophagales</taxon>
        <taxon>Cyclobacteriaceae</taxon>
        <taxon>Echinicola</taxon>
    </lineage>
</organism>
<keyword evidence="3" id="KW-1185">Reference proteome</keyword>
<dbReference type="PANTHER" id="PTHR37309">
    <property type="entry name" value="SLR0284 PROTEIN"/>
    <property type="match status" value="1"/>
</dbReference>
<feature type="transmembrane region" description="Helical" evidence="1">
    <location>
        <begin position="61"/>
        <end position="85"/>
    </location>
</feature>
<keyword evidence="1" id="KW-0812">Transmembrane</keyword>
<evidence type="ECO:0000313" key="2">
    <source>
        <dbReference type="EMBL" id="QDH80665.1"/>
    </source>
</evidence>
<dbReference type="Proteomes" id="UP000316614">
    <property type="component" value="Chromosome"/>
</dbReference>
<dbReference type="AlphaFoldDB" id="A0A514CLF8"/>
<keyword evidence="1" id="KW-1133">Transmembrane helix</keyword>
<dbReference type="OrthoDB" id="6402664at2"/>
<dbReference type="PANTHER" id="PTHR37309:SF1">
    <property type="entry name" value="SLR0284 PROTEIN"/>
    <property type="match status" value="1"/>
</dbReference>
<accession>A0A514CLF8</accession>
<feature type="transmembrane region" description="Helical" evidence="1">
    <location>
        <begin position="12"/>
        <end position="31"/>
    </location>
</feature>
<feature type="transmembrane region" description="Helical" evidence="1">
    <location>
        <begin position="97"/>
        <end position="119"/>
    </location>
</feature>
<dbReference type="RefSeq" id="WP_141615895.1">
    <property type="nucleotide sequence ID" value="NZ_CP041253.1"/>
</dbReference>
<dbReference type="InterPro" id="IPR007165">
    <property type="entry name" value="Phage_holin_4_2"/>
</dbReference>
<keyword evidence="1" id="KW-0472">Membrane</keyword>
<name>A0A514CLF8_9BACT</name>
<feature type="transmembrane region" description="Helical" evidence="1">
    <location>
        <begin position="37"/>
        <end position="54"/>
    </location>
</feature>